<proteinExistence type="predicted"/>
<accession>A0A6I2KX53</accession>
<evidence type="ECO:0000256" key="2">
    <source>
        <dbReference type="SAM" id="Phobius"/>
    </source>
</evidence>
<gene>
    <name evidence="4" type="ORF">GJ699_10220</name>
</gene>
<dbReference type="AlphaFoldDB" id="A0A6I2KX53"/>
<comment type="caution">
    <text evidence="4">The sequence shown here is derived from an EMBL/GenBank/DDBJ whole genome shotgun (WGS) entry which is preliminary data.</text>
</comment>
<organism evidence="4 5">
    <name type="scientific">Duganella guangzhouensis</name>
    <dbReference type="NCBI Taxonomy" id="2666084"/>
    <lineage>
        <taxon>Bacteria</taxon>
        <taxon>Pseudomonadati</taxon>
        <taxon>Pseudomonadota</taxon>
        <taxon>Betaproteobacteria</taxon>
        <taxon>Burkholderiales</taxon>
        <taxon>Oxalobacteraceae</taxon>
        <taxon>Telluria group</taxon>
        <taxon>Duganella</taxon>
    </lineage>
</organism>
<evidence type="ECO:0000256" key="1">
    <source>
        <dbReference type="SAM" id="MobiDB-lite"/>
    </source>
</evidence>
<feature type="domain" description="TadE-like" evidence="3">
    <location>
        <begin position="9"/>
        <end position="51"/>
    </location>
</feature>
<evidence type="ECO:0000259" key="3">
    <source>
        <dbReference type="Pfam" id="PF07811"/>
    </source>
</evidence>
<feature type="transmembrane region" description="Helical" evidence="2">
    <location>
        <begin position="12"/>
        <end position="36"/>
    </location>
</feature>
<dbReference type="EMBL" id="WKJK01000004">
    <property type="protein sequence ID" value="MRW90361.1"/>
    <property type="molecule type" value="Genomic_DNA"/>
</dbReference>
<keyword evidence="2" id="KW-0472">Membrane</keyword>
<dbReference type="InterPro" id="IPR012495">
    <property type="entry name" value="TadE-like_dom"/>
</dbReference>
<feature type="region of interest" description="Disordered" evidence="1">
    <location>
        <begin position="235"/>
        <end position="278"/>
    </location>
</feature>
<evidence type="ECO:0000313" key="4">
    <source>
        <dbReference type="EMBL" id="MRW90361.1"/>
    </source>
</evidence>
<protein>
    <submittedName>
        <fullName evidence="4">Pilus assembly protein</fullName>
    </submittedName>
</protein>
<reference evidence="4 5" key="1">
    <citation type="submission" date="2019-11" db="EMBL/GenBank/DDBJ databases">
        <title>Novel species isolated from a subtropical stream in China.</title>
        <authorList>
            <person name="Lu H."/>
        </authorList>
    </citation>
    <scope>NUCLEOTIDE SEQUENCE [LARGE SCALE GENOMIC DNA]</scope>
    <source>
        <strain evidence="4 5">FT80W</strain>
    </source>
</reference>
<name>A0A6I2KX53_9BURK</name>
<keyword evidence="2" id="KW-1133">Transmembrane helix</keyword>
<sequence length="278" mass="28922">MSRAQRQRGQSATEFLVIFPALVMLVFGIIQMAFMYQGRATLNYAALLAARAGAMHNGDVGEMRRALSRGLAPLFASEASATGFADAMAKATAETAGPAALTSIEILNPTSAAFKDFGRDRLDATSGKELPNDTLAYRTSSAGTNSKQSVQDANLLHVRVTYCFRLIVPVIDRIIQTAFNSGAPSSEGKGMSDPFGLGVAPAGLVCNNPALGGRRIYIQSEAIVRMQSSFFEANLAGANAPGTPGPSTPGDDDSPGGPVDPSDPGDPTNPNPGDPVCI</sequence>
<keyword evidence="5" id="KW-1185">Reference proteome</keyword>
<feature type="compositionally biased region" description="Pro residues" evidence="1">
    <location>
        <begin position="267"/>
        <end position="278"/>
    </location>
</feature>
<dbReference type="Pfam" id="PF07811">
    <property type="entry name" value="TadE"/>
    <property type="match status" value="1"/>
</dbReference>
<evidence type="ECO:0000313" key="5">
    <source>
        <dbReference type="Proteomes" id="UP000433309"/>
    </source>
</evidence>
<dbReference type="Proteomes" id="UP000433309">
    <property type="component" value="Unassembled WGS sequence"/>
</dbReference>
<keyword evidence="2" id="KW-0812">Transmembrane</keyword>
<dbReference type="RefSeq" id="WP_154375704.1">
    <property type="nucleotide sequence ID" value="NZ_WKJK01000004.1"/>
</dbReference>
<feature type="compositionally biased region" description="Low complexity" evidence="1">
    <location>
        <begin position="255"/>
        <end position="266"/>
    </location>
</feature>